<evidence type="ECO:0000256" key="1">
    <source>
        <dbReference type="ARBA" id="ARBA00023157"/>
    </source>
</evidence>
<dbReference type="GO" id="GO:0030248">
    <property type="term" value="F:cellulose binding"/>
    <property type="evidence" value="ECO:0007669"/>
    <property type="project" value="UniProtKB-UniRule"/>
</dbReference>
<dbReference type="Proteomes" id="UP000053477">
    <property type="component" value="Unassembled WGS sequence"/>
</dbReference>
<dbReference type="STRING" id="27342.A0A0H2S6T0"/>
<comment type="function">
    <text evidence="2">Lytic polysaccharide monooxygenase (LMPO) that depolymerizes crystalline and amorphous polysaccharides via the oxidation of scissile alpha- or beta-(1-4)-glycosidic bonds, yielding C1 and/or C4 oxidation products. Catalysis by LPMOs requires the reduction of the active-site copper from Cu(II) to Cu(I) by a reducing agent and H(2)O(2) or O(2) as a cosubstrate.</text>
</comment>
<feature type="signal peptide" evidence="3">
    <location>
        <begin position="1"/>
        <end position="21"/>
    </location>
</feature>
<accession>A0A0H2S6T0</accession>
<evidence type="ECO:0000256" key="3">
    <source>
        <dbReference type="SAM" id="SignalP"/>
    </source>
</evidence>
<dbReference type="PANTHER" id="PTHR33353:SF19">
    <property type="entry name" value="GLYCOSYLHYDROLASE FAMILY 61-8 PROTEIN"/>
    <property type="match status" value="1"/>
</dbReference>
<evidence type="ECO:0000313" key="5">
    <source>
        <dbReference type="EMBL" id="KLO12541.1"/>
    </source>
</evidence>
<dbReference type="InParanoid" id="A0A0H2S6T0"/>
<keyword evidence="2" id="KW-0964">Secreted</keyword>
<comment type="subcellular location">
    <subcellularLocation>
        <location evidence="2">Secreted</location>
    </subcellularLocation>
</comment>
<keyword evidence="2" id="KW-0624">Polysaccharide degradation</keyword>
<evidence type="ECO:0000256" key="2">
    <source>
        <dbReference type="RuleBase" id="RU368122"/>
    </source>
</evidence>
<dbReference type="EC" id="1.14.99.56" evidence="2"/>
<keyword evidence="3" id="KW-0732">Signal</keyword>
<proteinExistence type="predicted"/>
<organism evidence="5 6">
    <name type="scientific">Schizopora paradoxa</name>
    <dbReference type="NCBI Taxonomy" id="27342"/>
    <lineage>
        <taxon>Eukaryota</taxon>
        <taxon>Fungi</taxon>
        <taxon>Dikarya</taxon>
        <taxon>Basidiomycota</taxon>
        <taxon>Agaricomycotina</taxon>
        <taxon>Agaricomycetes</taxon>
        <taxon>Hymenochaetales</taxon>
        <taxon>Schizoporaceae</taxon>
        <taxon>Schizopora</taxon>
    </lineage>
</organism>
<dbReference type="OrthoDB" id="4849160at2759"/>
<keyword evidence="6" id="KW-1185">Reference proteome</keyword>
<dbReference type="AlphaFoldDB" id="A0A0H2S6T0"/>
<dbReference type="EMBL" id="KQ085975">
    <property type="protein sequence ID" value="KLO12541.1"/>
    <property type="molecule type" value="Genomic_DNA"/>
</dbReference>
<dbReference type="PANTHER" id="PTHR33353">
    <property type="entry name" value="PUTATIVE (AFU_ORTHOLOGUE AFUA_1G12560)-RELATED"/>
    <property type="match status" value="1"/>
</dbReference>
<evidence type="ECO:0000313" key="6">
    <source>
        <dbReference type="Proteomes" id="UP000053477"/>
    </source>
</evidence>
<dbReference type="CDD" id="cd21175">
    <property type="entry name" value="LPMO_AA9"/>
    <property type="match status" value="1"/>
</dbReference>
<dbReference type="Pfam" id="PF03443">
    <property type="entry name" value="AA9"/>
    <property type="match status" value="1"/>
</dbReference>
<name>A0A0H2S6T0_9AGAM</name>
<protein>
    <recommendedName>
        <fullName evidence="2">AA9 family lytic polysaccharide monooxygenase</fullName>
        <ecNumber evidence="2">1.14.99.56</ecNumber>
    </recommendedName>
    <alternativeName>
        <fullName evidence="2">Endo-beta-1,4-glucanase</fullName>
    </alternativeName>
    <alternativeName>
        <fullName evidence="2">Glycosyl hydrolase 61 family protein</fullName>
    </alternativeName>
</protein>
<keyword evidence="5" id="KW-0378">Hydrolase</keyword>
<keyword evidence="2" id="KW-0119">Carbohydrate metabolism</keyword>
<reference evidence="5 6" key="1">
    <citation type="submission" date="2015-04" db="EMBL/GenBank/DDBJ databases">
        <title>Complete genome sequence of Schizopora paradoxa KUC8140, a cosmopolitan wood degrader in East Asia.</title>
        <authorList>
            <consortium name="DOE Joint Genome Institute"/>
            <person name="Min B."/>
            <person name="Park H."/>
            <person name="Jang Y."/>
            <person name="Kim J.-J."/>
            <person name="Kim K.H."/>
            <person name="Pangilinan J."/>
            <person name="Lipzen A."/>
            <person name="Riley R."/>
            <person name="Grigoriev I.V."/>
            <person name="Spatafora J.W."/>
            <person name="Choi I.-G."/>
        </authorList>
    </citation>
    <scope>NUCLEOTIDE SEQUENCE [LARGE SCALE GENOMIC DNA]</scope>
    <source>
        <strain evidence="5 6">KUC8140</strain>
    </source>
</reference>
<dbReference type="GO" id="GO:0030245">
    <property type="term" value="P:cellulose catabolic process"/>
    <property type="evidence" value="ECO:0007669"/>
    <property type="project" value="UniProtKB-UniRule"/>
</dbReference>
<feature type="chain" id="PRO_5005202439" description="AA9 family lytic polysaccharide monooxygenase" evidence="3">
    <location>
        <begin position="22"/>
        <end position="246"/>
    </location>
</feature>
<dbReference type="GO" id="GO:0008810">
    <property type="term" value="F:cellulase activity"/>
    <property type="evidence" value="ECO:0007669"/>
    <property type="project" value="UniProtKB-UniRule"/>
</dbReference>
<comment type="catalytic activity">
    <reaction evidence="2">
        <text>[(1-&gt;4)-beta-D-glucosyl]n+m + reduced acceptor + O2 = 4-dehydro-beta-D-glucosyl-[(1-&gt;4)-beta-D-glucosyl]n-1 + [(1-&gt;4)-beta-D-glucosyl]m + acceptor + H2O.</text>
        <dbReference type="EC" id="1.14.99.56"/>
    </reaction>
</comment>
<keyword evidence="2" id="KW-0136">Cellulose degradation</keyword>
<dbReference type="InterPro" id="IPR005103">
    <property type="entry name" value="AA9_LPMO"/>
</dbReference>
<evidence type="ECO:0000259" key="4">
    <source>
        <dbReference type="Pfam" id="PF03443"/>
    </source>
</evidence>
<dbReference type="GO" id="GO:0005576">
    <property type="term" value="C:extracellular region"/>
    <property type="evidence" value="ECO:0007669"/>
    <property type="project" value="UniProtKB-SubCell"/>
</dbReference>
<sequence length="246" mass="25718">MKSNMFFKSLLALAAATGAAAHGGVLSYNLGGTTYNGFVPYNTPTGQSSIQRQWATYNPITTTTDPDLACNNPGTTTDPQLSATVTAGSSVTAFWNNPWPHTIGPVMVYMANCNGDCSSATPSSLQWFKIDEAGLLSGTVGNGYWGMGKLVADNSSWTSTIPAALPSGNYMIRHELLAIHSGADQPQFYPECAQLTVTGGGSGTPGPTVVFPGGYSATDPSIIIDVYGNNEQNVTTYTIPGPAVWS</sequence>
<comment type="domain">
    <text evidence="2">Has a modular structure: an endo-beta-1,4-glucanase catalytic module at the N-terminus, a linker rich in serines and threonines, and a C-terminal carbohydrate-binding module (CBM).</text>
</comment>
<keyword evidence="1 2" id="KW-1015">Disulfide bond</keyword>
<gene>
    <name evidence="5" type="ORF">SCHPADRAFT_929141</name>
</gene>
<dbReference type="InterPro" id="IPR049892">
    <property type="entry name" value="AA9"/>
</dbReference>
<dbReference type="Gene3D" id="2.70.50.70">
    <property type="match status" value="1"/>
</dbReference>
<feature type="domain" description="Auxiliary Activity family 9 catalytic" evidence="4">
    <location>
        <begin position="22"/>
        <end position="237"/>
    </location>
</feature>